<name>A0A6J5MZ66_9CAUD</name>
<gene>
    <name evidence="1" type="ORF">UFOVP571_21</name>
</gene>
<accession>A0A6J5MZ66</accession>
<sequence>MQEIYKTKKINDCKTFLNLKRSNIIIKILFFIKNY</sequence>
<dbReference type="EMBL" id="LR796543">
    <property type="protein sequence ID" value="CAB4150293.1"/>
    <property type="molecule type" value="Genomic_DNA"/>
</dbReference>
<proteinExistence type="predicted"/>
<evidence type="ECO:0000313" key="1">
    <source>
        <dbReference type="EMBL" id="CAB4150293.1"/>
    </source>
</evidence>
<reference evidence="1" key="1">
    <citation type="submission" date="2020-04" db="EMBL/GenBank/DDBJ databases">
        <authorList>
            <person name="Chiriac C."/>
            <person name="Salcher M."/>
            <person name="Ghai R."/>
            <person name="Kavagutti S V."/>
        </authorList>
    </citation>
    <scope>NUCLEOTIDE SEQUENCE</scope>
</reference>
<protein>
    <submittedName>
        <fullName evidence="1">Uncharacterized protein</fullName>
    </submittedName>
</protein>
<organism evidence="1">
    <name type="scientific">uncultured Caudovirales phage</name>
    <dbReference type="NCBI Taxonomy" id="2100421"/>
    <lineage>
        <taxon>Viruses</taxon>
        <taxon>Duplodnaviria</taxon>
        <taxon>Heunggongvirae</taxon>
        <taxon>Uroviricota</taxon>
        <taxon>Caudoviricetes</taxon>
        <taxon>Peduoviridae</taxon>
        <taxon>Maltschvirus</taxon>
        <taxon>Maltschvirus maltsch</taxon>
    </lineage>
</organism>